<organism evidence="36 37">
    <name type="scientific">Betapolyomavirus calbifrons</name>
    <dbReference type="NCBI Taxonomy" id="1236392"/>
    <lineage>
        <taxon>Viruses</taxon>
        <taxon>Monodnaviria</taxon>
        <taxon>Shotokuvirae</taxon>
        <taxon>Cossaviricota</taxon>
        <taxon>Papovaviricetes</taxon>
        <taxon>Sepolyvirales</taxon>
        <taxon>Polyomaviridae</taxon>
        <taxon>Betapolyomavirus</taxon>
    </lineage>
</organism>
<evidence type="ECO:0000256" key="4">
    <source>
        <dbReference type="ARBA" id="ARBA00022504"/>
    </source>
</evidence>
<evidence type="ECO:0000256" key="2">
    <source>
        <dbReference type="ARBA" id="ARBA00004147"/>
    </source>
</evidence>
<evidence type="ECO:0000256" key="17">
    <source>
        <dbReference type="ARBA" id="ARBA00022833"/>
    </source>
</evidence>
<dbReference type="GO" id="GO:0039502">
    <property type="term" value="P:symbiont-mediated suppression of host type I interferon-mediated signaling pathway"/>
    <property type="evidence" value="ECO:0007669"/>
    <property type="project" value="UniProtKB-KW"/>
</dbReference>
<dbReference type="InterPro" id="IPR010932">
    <property type="entry name" value="Lg_T_Ag_Polyomavir_C"/>
</dbReference>
<dbReference type="GO" id="GO:0016787">
    <property type="term" value="F:hydrolase activity"/>
    <property type="evidence" value="ECO:0007669"/>
    <property type="project" value="UniProtKB-KW"/>
</dbReference>
<keyword evidence="22" id="KW-0922">Interferon antiviral system evasion</keyword>
<evidence type="ECO:0000259" key="33">
    <source>
        <dbReference type="PROSITE" id="PS51206"/>
    </source>
</evidence>
<dbReference type="Gene3D" id="1.10.287.110">
    <property type="entry name" value="DnaJ domain"/>
    <property type="match status" value="1"/>
</dbReference>
<dbReference type="EMBL" id="JX159988">
    <property type="protein sequence ID" value="AFU25615.3"/>
    <property type="molecule type" value="Genomic_DNA"/>
</dbReference>
<keyword evidence="13 31" id="KW-0863">Zinc-finger</keyword>
<evidence type="ECO:0000256" key="25">
    <source>
        <dbReference type="ARBA" id="ARBA00023318"/>
    </source>
</evidence>
<dbReference type="InterPro" id="IPR014015">
    <property type="entry name" value="Helicase_SF3_DNA-vir"/>
</dbReference>
<evidence type="ECO:0000256" key="5">
    <source>
        <dbReference type="ARBA" id="ARBA00022518"/>
    </source>
</evidence>
<feature type="domain" description="T-ag D1-type" evidence="35">
    <location>
        <begin position="273"/>
        <end position="365"/>
    </location>
</feature>
<feature type="domain" description="T-ag OBD" evidence="34">
    <location>
        <begin position="148"/>
        <end position="263"/>
    </location>
</feature>
<keyword evidence="8" id="KW-0945">Host-virus interaction</keyword>
<dbReference type="InterPro" id="IPR003133">
    <property type="entry name" value="T_Ag_DNA-bd"/>
</dbReference>
<sequence length="659" mass="75896">MDHTLTRDESKLLMELLNLPMEQYGNFPLMRKAFLQKCKILHPDKGGDQETAKMLISLYKRLEAEVQSLNTDDCFTTDQPTYGTEEWDQWWQHFNKDFDLFCNETFTRSSEEEDEEGQKRKYSDSEEGCSQATPPKKKKTSSAQKDMPEQLKSFLSNAILSNKTINSFLIYTTLEKSGYLYCKLLEKFKPTFISRHKFDMEGLLFVITPTKHRVSAISNFCHNLCSVSFVLVKGVIKEFNCYCALCIEPFSLLSENIPGGLSSDYFDAPVEPNKNVSWKLVANYALDIMCDDIFLLMGLYKEFAFNPTACEKCDAKLIPDHYKYHKDHYDNALLFDECKNQKPICQQAVDGVIAFRRVETSQLTRKQQLTKRFLKHFKKMDDIFAAKSEVTIENYLAGVCWFEYLLPAIDMKNFILEYLDCVVANIPKRRYWCFTGPVNTGKTTLAAALLDLCGGKSLNVNMPFDKLNFELGVAIDQFTVVFEDVKGQTTENQKLPTGQGISNLDHLRDYLDGAVKVNLEKKHLNKKTQIFPPGLVTANEYKFPVTLKVRFVKMIKFIYQSHLSKSLKYTESLAKHRILQSGLTLLILLIFHCEATDFVAELQPLVTKWKQYINDEVSWSRYQEMKENVLKGINILTKHEDSGIFTQSQSQSQDTQCTV</sequence>
<dbReference type="SMART" id="SM00271">
    <property type="entry name" value="DnaJ"/>
    <property type="match status" value="1"/>
</dbReference>
<keyword evidence="6" id="KW-0597">Phosphoprotein</keyword>
<evidence type="ECO:0000256" key="6">
    <source>
        <dbReference type="ARBA" id="ARBA00022553"/>
    </source>
</evidence>
<dbReference type="Gene3D" id="1.20.1050.70">
    <property type="entry name" value="Large T antigen, SV40, domain 3"/>
    <property type="match status" value="1"/>
</dbReference>
<evidence type="ECO:0000256" key="24">
    <source>
        <dbReference type="ARBA" id="ARBA00023309"/>
    </source>
</evidence>
<evidence type="ECO:0000256" key="30">
    <source>
        <dbReference type="PROSITE-ProRule" id="PRU00620"/>
    </source>
</evidence>
<dbReference type="GeneID" id="14258167"/>
<reference evidence="36 37" key="1">
    <citation type="journal article" date="2013" name="PLoS Pathog.">
        <title>Novel Polyomaviruses of Nonhuman Primates: Genetic and Serological Predictors for the Existence of Multiple Unknown Polyomaviruses within the Human Population.</title>
        <authorList>
            <person name="Scuda N."/>
            <person name="Madinda N.F."/>
            <person name="Akoua-Koffi C."/>
            <person name="Adjogoua E.V."/>
            <person name="Wevers D."/>
            <person name="Hofmann J."/>
            <person name="Cameron K.N."/>
            <person name="Leendertz S.A."/>
            <person name="Couacy-Hymann E."/>
            <person name="Robbins M."/>
            <person name="Boesch C."/>
            <person name="Jarvis M.A."/>
            <person name="Moens U."/>
            <person name="Mugisha L."/>
            <person name="Calvignac-Spencer S."/>
            <person name="Leendertz F.H."/>
            <person name="Ehlers B."/>
        </authorList>
    </citation>
    <scope>NUCLEOTIDE SEQUENCE [LARGE SCALE GENOMIC DNA]</scope>
    <source>
        <strain evidence="36">2141</strain>
    </source>
</reference>
<keyword evidence="11" id="KW-0479">Metal-binding</keyword>
<evidence type="ECO:0000256" key="16">
    <source>
        <dbReference type="ARBA" id="ARBA00022830"/>
    </source>
</evidence>
<evidence type="ECO:0000256" key="3">
    <source>
        <dbReference type="ARBA" id="ARBA00018805"/>
    </source>
</evidence>
<comment type="subcellular location">
    <subcellularLocation>
        <location evidence="2">Host nucleus</location>
    </subcellularLocation>
</comment>
<dbReference type="PIRSF" id="PIRSF003368">
    <property type="entry name" value="Large_T_antigen_polyomaV"/>
    <property type="match status" value="1"/>
</dbReference>
<dbReference type="SUPFAM" id="SSF46565">
    <property type="entry name" value="Chaperone J-domain"/>
    <property type="match status" value="1"/>
</dbReference>
<keyword evidence="9" id="KW-1090">Inhibition of host innate immune response by virus</keyword>
<dbReference type="GO" id="GO:0042025">
    <property type="term" value="C:host cell nucleus"/>
    <property type="evidence" value="ECO:0007669"/>
    <property type="project" value="UniProtKB-SubCell"/>
</dbReference>
<dbReference type="InterPro" id="IPR037102">
    <property type="entry name" value="Znf_lg_T-Ag_D1_dom_sf"/>
</dbReference>
<evidence type="ECO:0000256" key="9">
    <source>
        <dbReference type="ARBA" id="ARBA00022632"/>
    </source>
</evidence>
<comment type="catalytic activity">
    <reaction evidence="26">
        <text>Couples ATP hydrolysis with the unwinding of duplex DNA by translocating in the 3'-5' direction.</text>
        <dbReference type="EC" id="5.6.2.4"/>
    </reaction>
</comment>
<protein>
    <recommendedName>
        <fullName evidence="3">Large T antigen</fullName>
        <ecNumber evidence="27">5.6.2.4</ecNumber>
    </recommendedName>
    <alternativeName>
        <fullName evidence="28">DNA 3'-5' helicase large T antigen</fullName>
    </alternativeName>
</protein>
<evidence type="ECO:0000256" key="7">
    <source>
        <dbReference type="ARBA" id="ARBA00022562"/>
    </source>
</evidence>
<dbReference type="InterPro" id="IPR017910">
    <property type="entry name" value="Znf_lg_T-Ag_D1-typ"/>
</dbReference>
<keyword evidence="18" id="KW-0067">ATP-binding</keyword>
<keyword evidence="16" id="KW-1114">Inhibition of host interferon signaling pathway by virus</keyword>
<evidence type="ECO:0000256" key="29">
    <source>
        <dbReference type="ARBA" id="ARBA00048988"/>
    </source>
</evidence>
<dbReference type="InterPro" id="IPR016392">
    <property type="entry name" value="Lg_T_Ag_polyomavir"/>
</dbReference>
<evidence type="ECO:0000256" key="20">
    <source>
        <dbReference type="ARBA" id="ARBA00023125"/>
    </source>
</evidence>
<dbReference type="InterPro" id="IPR036869">
    <property type="entry name" value="J_dom_sf"/>
</dbReference>
<dbReference type="SUPFAM" id="SSF52540">
    <property type="entry name" value="P-loop containing nucleoside triphosphate hydrolases"/>
    <property type="match status" value="1"/>
</dbReference>
<dbReference type="PROSITE" id="PS51287">
    <property type="entry name" value="T_AG_OBD"/>
    <property type="match status" value="1"/>
</dbReference>
<accession>K7QJK1</accession>
<dbReference type="GO" id="GO:0052170">
    <property type="term" value="P:symbiont-mediated suppression of host innate immune response"/>
    <property type="evidence" value="ECO:0007669"/>
    <property type="project" value="UniProtKB-KW"/>
</dbReference>
<dbReference type="Gene3D" id="3.40.50.300">
    <property type="entry name" value="P-loop containing nucleotide triphosphate hydrolases"/>
    <property type="match status" value="1"/>
</dbReference>
<evidence type="ECO:0000256" key="32">
    <source>
        <dbReference type="SAM" id="MobiDB-lite"/>
    </source>
</evidence>
<evidence type="ECO:0000256" key="14">
    <source>
        <dbReference type="ARBA" id="ARBA00022801"/>
    </source>
</evidence>
<keyword evidence="23" id="KW-0899">Viral immunoevasion</keyword>
<evidence type="ECO:0000256" key="22">
    <source>
        <dbReference type="ARBA" id="ARBA00023258"/>
    </source>
</evidence>
<evidence type="ECO:0000259" key="34">
    <source>
        <dbReference type="PROSITE" id="PS51287"/>
    </source>
</evidence>
<evidence type="ECO:0000256" key="18">
    <source>
        <dbReference type="ARBA" id="ARBA00022840"/>
    </source>
</evidence>
<evidence type="ECO:0000256" key="1">
    <source>
        <dbReference type="ARBA" id="ARBA00001946"/>
    </source>
</evidence>
<keyword evidence="17" id="KW-0862">Zinc</keyword>
<evidence type="ECO:0000256" key="19">
    <source>
        <dbReference type="ARBA" id="ARBA00022990"/>
    </source>
</evidence>
<keyword evidence="25" id="KW-1096">Inhibition of host JAK1 by virus</keyword>
<dbReference type="OrthoDB" id="14669at10239"/>
<dbReference type="Pfam" id="PF06431">
    <property type="entry name" value="Polyoma_lg_T_C"/>
    <property type="match status" value="1"/>
</dbReference>
<dbReference type="InterPro" id="IPR001623">
    <property type="entry name" value="DnaJ_domain"/>
</dbReference>
<keyword evidence="24" id="KW-1078">G1/S host cell cycle checkpoint dysregulation by virus</keyword>
<evidence type="ECO:0000256" key="21">
    <source>
        <dbReference type="ARBA" id="ARBA00023235"/>
    </source>
</evidence>
<dbReference type="GO" id="GO:0005524">
    <property type="term" value="F:ATP binding"/>
    <property type="evidence" value="ECO:0007669"/>
    <property type="project" value="UniProtKB-KW"/>
</dbReference>
<evidence type="ECO:0000256" key="10">
    <source>
        <dbReference type="ARBA" id="ARBA00022705"/>
    </source>
</evidence>
<evidence type="ECO:0000256" key="31">
    <source>
        <dbReference type="PROSITE-ProRule" id="PRU00671"/>
    </source>
</evidence>
<feature type="DNA-binding region" description="T-ag OBD" evidence="30">
    <location>
        <begin position="148"/>
        <end position="263"/>
    </location>
</feature>
<evidence type="ECO:0000256" key="28">
    <source>
        <dbReference type="ARBA" id="ARBA00045019"/>
    </source>
</evidence>
<dbReference type="SUPFAM" id="SSF55464">
    <property type="entry name" value="Origin of replication-binding domain, RBD-like"/>
    <property type="match status" value="1"/>
</dbReference>
<keyword evidence="20 30" id="KW-0238">DNA-binding</keyword>
<dbReference type="KEGG" id="vg:14258167"/>
<dbReference type="EC" id="5.6.2.4" evidence="27"/>
<evidence type="ECO:0000313" key="36">
    <source>
        <dbReference type="EMBL" id="AFU25615.3"/>
    </source>
</evidence>
<keyword evidence="5" id="KW-0244">Early protein</keyword>
<keyword evidence="7" id="KW-1048">Host nucleus</keyword>
<keyword evidence="15" id="KW-0347">Helicase</keyword>
<keyword evidence="37" id="KW-1185">Reference proteome</keyword>
<evidence type="ECO:0000259" key="35">
    <source>
        <dbReference type="PROSITE" id="PS51341"/>
    </source>
</evidence>
<evidence type="ECO:0000256" key="12">
    <source>
        <dbReference type="ARBA" id="ARBA00022741"/>
    </source>
</evidence>
<evidence type="ECO:0000256" key="26">
    <source>
        <dbReference type="ARBA" id="ARBA00034617"/>
    </source>
</evidence>
<dbReference type="Gene3D" id="3.40.1310.20">
    <property type="match status" value="1"/>
</dbReference>
<evidence type="ECO:0000256" key="8">
    <source>
        <dbReference type="ARBA" id="ARBA00022581"/>
    </source>
</evidence>
<feature type="region of interest" description="Disordered" evidence="32">
    <location>
        <begin position="109"/>
        <end position="145"/>
    </location>
</feature>
<dbReference type="GO" id="GO:0008270">
    <property type="term" value="F:zinc ion binding"/>
    <property type="evidence" value="ECO:0007669"/>
    <property type="project" value="UniProtKB-KW"/>
</dbReference>
<evidence type="ECO:0000256" key="11">
    <source>
        <dbReference type="ARBA" id="ARBA00022723"/>
    </source>
</evidence>
<dbReference type="GO" id="GO:0006260">
    <property type="term" value="P:DNA replication"/>
    <property type="evidence" value="ECO:0007669"/>
    <property type="project" value="UniProtKB-KW"/>
</dbReference>
<keyword evidence="14" id="KW-0378">Hydrolase</keyword>
<proteinExistence type="predicted"/>
<dbReference type="GO" id="GO:0039645">
    <property type="term" value="P:symbiont-mediated perturbation of host cell cycle G1/S transition checkpoint"/>
    <property type="evidence" value="ECO:0007669"/>
    <property type="project" value="UniProtKB-KW"/>
</dbReference>
<comment type="catalytic activity">
    <reaction evidence="29">
        <text>ATP + H2O = ADP + phosphate + H(+)</text>
        <dbReference type="Rhea" id="RHEA:13065"/>
        <dbReference type="ChEBI" id="CHEBI:15377"/>
        <dbReference type="ChEBI" id="CHEBI:15378"/>
        <dbReference type="ChEBI" id="CHEBI:30616"/>
        <dbReference type="ChEBI" id="CHEBI:43474"/>
        <dbReference type="ChEBI" id="CHEBI:456216"/>
        <dbReference type="EC" id="5.6.2.4"/>
    </reaction>
</comment>
<keyword evidence="21" id="KW-0413">Isomerase</keyword>
<dbReference type="InterPro" id="IPR027417">
    <property type="entry name" value="P-loop_NTPase"/>
</dbReference>
<evidence type="ECO:0000256" key="13">
    <source>
        <dbReference type="ARBA" id="ARBA00022771"/>
    </source>
</evidence>
<dbReference type="Proteomes" id="UP000118240">
    <property type="component" value="Segment"/>
</dbReference>
<feature type="domain" description="SF3 helicase" evidence="33">
    <location>
        <begin position="410"/>
        <end position="570"/>
    </location>
</feature>
<dbReference type="GO" id="GO:0039576">
    <property type="term" value="P:symbiont-mediated suppression of host JAK-STAT cascade via inhibition of JAK1 activity"/>
    <property type="evidence" value="ECO:0007669"/>
    <property type="project" value="UniProtKB-KW"/>
</dbReference>
<keyword evidence="19" id="KW-0007">Acetylation</keyword>
<dbReference type="Gene3D" id="1.10.10.510">
    <property type="entry name" value="Zinc finger, large T-antigen D1 domain"/>
    <property type="match status" value="1"/>
</dbReference>
<evidence type="ECO:0000256" key="27">
    <source>
        <dbReference type="ARBA" id="ARBA00034808"/>
    </source>
</evidence>
<dbReference type="PROSITE" id="PS51341">
    <property type="entry name" value="ZF_LTAG_D1"/>
    <property type="match status" value="1"/>
</dbReference>
<keyword evidence="10" id="KW-0235">DNA replication</keyword>
<comment type="cofactor">
    <cofactor evidence="1">
        <name>Mg(2+)</name>
        <dbReference type="ChEBI" id="CHEBI:18420"/>
    </cofactor>
</comment>
<keyword evidence="4" id="KW-1121">Modulation of host cell cycle by virus</keyword>
<dbReference type="RefSeq" id="YP_007195277.3">
    <property type="nucleotide sequence ID" value="NC_019854.2"/>
</dbReference>
<evidence type="ECO:0000313" key="37">
    <source>
        <dbReference type="Proteomes" id="UP000118240"/>
    </source>
</evidence>
<evidence type="ECO:0000256" key="15">
    <source>
        <dbReference type="ARBA" id="ARBA00022806"/>
    </source>
</evidence>
<dbReference type="PROSITE" id="PS51206">
    <property type="entry name" value="SF3_HELICASE_1"/>
    <property type="match status" value="1"/>
</dbReference>
<keyword evidence="12" id="KW-0547">Nucleotide-binding</keyword>
<name>K7QJK1_9POLY</name>
<dbReference type="GO" id="GO:0003688">
    <property type="term" value="F:DNA replication origin binding"/>
    <property type="evidence" value="ECO:0007669"/>
    <property type="project" value="InterPro"/>
</dbReference>
<dbReference type="GO" id="GO:0043138">
    <property type="term" value="F:3'-5' DNA helicase activity"/>
    <property type="evidence" value="ECO:0007669"/>
    <property type="project" value="UniProtKB-EC"/>
</dbReference>
<dbReference type="Pfam" id="PF02217">
    <property type="entry name" value="T_Ag_DNA_bind"/>
    <property type="match status" value="1"/>
</dbReference>
<evidence type="ECO:0000256" key="23">
    <source>
        <dbReference type="ARBA" id="ARBA00023280"/>
    </source>
</evidence>